<organism evidence="7 8">
    <name type="scientific">Kocuria marina subsp. indica</name>
    <dbReference type="NCBI Taxonomy" id="1049583"/>
    <lineage>
        <taxon>Bacteria</taxon>
        <taxon>Bacillati</taxon>
        <taxon>Actinomycetota</taxon>
        <taxon>Actinomycetes</taxon>
        <taxon>Micrococcales</taxon>
        <taxon>Micrococcaceae</taxon>
        <taxon>Kocuria</taxon>
    </lineage>
</organism>
<dbReference type="InterPro" id="IPR002781">
    <property type="entry name" value="TM_pro_TauE-like"/>
</dbReference>
<feature type="transmembrane region" description="Helical" evidence="6">
    <location>
        <begin position="42"/>
        <end position="60"/>
    </location>
</feature>
<evidence type="ECO:0000313" key="8">
    <source>
        <dbReference type="Proteomes" id="UP000192929"/>
    </source>
</evidence>
<evidence type="ECO:0000256" key="3">
    <source>
        <dbReference type="ARBA" id="ARBA00022692"/>
    </source>
</evidence>
<gene>
    <name evidence="7" type="ORF">SAMN06296028_10892</name>
</gene>
<feature type="transmembrane region" description="Helical" evidence="6">
    <location>
        <begin position="72"/>
        <end position="91"/>
    </location>
</feature>
<keyword evidence="6" id="KW-1003">Cell membrane</keyword>
<keyword evidence="8" id="KW-1185">Reference proteome</keyword>
<evidence type="ECO:0000256" key="1">
    <source>
        <dbReference type="ARBA" id="ARBA00004141"/>
    </source>
</evidence>
<evidence type="ECO:0000256" key="6">
    <source>
        <dbReference type="RuleBase" id="RU363041"/>
    </source>
</evidence>
<comment type="subcellular location">
    <subcellularLocation>
        <location evidence="6">Cell membrane</location>
        <topology evidence="6">Multi-pass membrane protein</topology>
    </subcellularLocation>
    <subcellularLocation>
        <location evidence="1">Membrane</location>
        <topology evidence="1">Multi-pass membrane protein</topology>
    </subcellularLocation>
</comment>
<evidence type="ECO:0000256" key="5">
    <source>
        <dbReference type="ARBA" id="ARBA00023136"/>
    </source>
</evidence>
<sequence>MIALIVVIAGLLVGLVMGALGGGGAIMTVPLLTFALGLPPTHATVGSLVVVISGAISGLVSHLRRRHVRPGIGVVFGALGTGGAVLAANVSGLMDDAVLLTLFSALLVVVAAAVIVKNTRRRSSRPSSNHDGPENRLV</sequence>
<accession>A0A1X7D4I1</accession>
<protein>
    <recommendedName>
        <fullName evidence="6">Probable membrane transporter protein</fullName>
    </recommendedName>
</protein>
<evidence type="ECO:0000256" key="4">
    <source>
        <dbReference type="ARBA" id="ARBA00022989"/>
    </source>
</evidence>
<keyword evidence="4 6" id="KW-1133">Transmembrane helix</keyword>
<dbReference type="EMBL" id="FXAC01000008">
    <property type="protein sequence ID" value="SMF08731.1"/>
    <property type="molecule type" value="Genomic_DNA"/>
</dbReference>
<dbReference type="Proteomes" id="UP000192929">
    <property type="component" value="Unassembled WGS sequence"/>
</dbReference>
<reference evidence="8" key="1">
    <citation type="submission" date="2017-04" db="EMBL/GenBank/DDBJ databases">
        <authorList>
            <person name="Varghese N."/>
            <person name="Submissions S."/>
        </authorList>
    </citation>
    <scope>NUCLEOTIDE SEQUENCE [LARGE SCALE GENOMIC DNA]</scope>
    <source>
        <strain evidence="8">NIO-1021</strain>
    </source>
</reference>
<dbReference type="RefSeq" id="WP_085106880.1">
    <property type="nucleotide sequence ID" value="NZ_FXAC01000008.1"/>
</dbReference>
<keyword evidence="5 6" id="KW-0472">Membrane</keyword>
<comment type="similarity">
    <text evidence="2 6">Belongs to the 4-toluene sulfonate uptake permease (TSUP) (TC 2.A.102) family.</text>
</comment>
<keyword evidence="3 6" id="KW-0812">Transmembrane</keyword>
<feature type="transmembrane region" description="Helical" evidence="6">
    <location>
        <begin position="97"/>
        <end position="116"/>
    </location>
</feature>
<name>A0A1X7D4I1_9MICC</name>
<evidence type="ECO:0000256" key="2">
    <source>
        <dbReference type="ARBA" id="ARBA00009142"/>
    </source>
</evidence>
<dbReference type="InterPro" id="IPR051598">
    <property type="entry name" value="TSUP/Inactive_protease-like"/>
</dbReference>
<dbReference type="PANTHER" id="PTHR43701">
    <property type="entry name" value="MEMBRANE TRANSPORTER PROTEIN MJ0441-RELATED"/>
    <property type="match status" value="1"/>
</dbReference>
<proteinExistence type="inferred from homology"/>
<dbReference type="Pfam" id="PF01925">
    <property type="entry name" value="TauE"/>
    <property type="match status" value="1"/>
</dbReference>
<evidence type="ECO:0000313" key="7">
    <source>
        <dbReference type="EMBL" id="SMF08731.1"/>
    </source>
</evidence>
<dbReference type="PANTHER" id="PTHR43701:SF2">
    <property type="entry name" value="MEMBRANE TRANSPORTER PROTEIN YJNA-RELATED"/>
    <property type="match status" value="1"/>
</dbReference>
<dbReference type="AlphaFoldDB" id="A0A1X7D4I1"/>
<dbReference type="GO" id="GO:0005886">
    <property type="term" value="C:plasma membrane"/>
    <property type="evidence" value="ECO:0007669"/>
    <property type="project" value="UniProtKB-SubCell"/>
</dbReference>